<dbReference type="Gene3D" id="3.90.550.10">
    <property type="entry name" value="Spore Coat Polysaccharide Biosynthesis Protein SpsA, Chain A"/>
    <property type="match status" value="1"/>
</dbReference>
<comment type="subcellular location">
    <subcellularLocation>
        <location evidence="4">Cytoplasm</location>
    </subcellularLocation>
</comment>
<comment type="pathway">
    <text evidence="4">Nucleotide-sugar biosynthesis; CMP-3-deoxy-D-manno-octulosonate biosynthesis; CMP-3-deoxy-D-manno-octulosonate from 3-deoxy-D-manno-octulosonate and CTP: step 1/1.</text>
</comment>
<accession>A0ABT8L360</accession>
<dbReference type="NCBIfam" id="TIGR00466">
    <property type="entry name" value="kdsB"/>
    <property type="match status" value="1"/>
</dbReference>
<dbReference type="PANTHER" id="PTHR42866">
    <property type="entry name" value="3-DEOXY-MANNO-OCTULOSONATE CYTIDYLYLTRANSFERASE"/>
    <property type="match status" value="1"/>
</dbReference>
<dbReference type="InterPro" id="IPR029044">
    <property type="entry name" value="Nucleotide-diphossugar_trans"/>
</dbReference>
<gene>
    <name evidence="4 5" type="primary">kdsB</name>
    <name evidence="5" type="ORF">QQ020_08985</name>
</gene>
<name>A0ABT8L360_9BACT</name>
<evidence type="ECO:0000256" key="4">
    <source>
        <dbReference type="HAMAP-Rule" id="MF_00057"/>
    </source>
</evidence>
<evidence type="ECO:0000313" key="5">
    <source>
        <dbReference type="EMBL" id="MDN5212184.1"/>
    </source>
</evidence>
<dbReference type="NCBIfam" id="NF009905">
    <property type="entry name" value="PRK13368.1"/>
    <property type="match status" value="1"/>
</dbReference>
<dbReference type="Proteomes" id="UP001172083">
    <property type="component" value="Unassembled WGS sequence"/>
</dbReference>
<dbReference type="NCBIfam" id="NF003952">
    <property type="entry name" value="PRK05450.1-5"/>
    <property type="match status" value="1"/>
</dbReference>
<reference evidence="5" key="1">
    <citation type="submission" date="2023-06" db="EMBL/GenBank/DDBJ databases">
        <title>Genomic of Agaribacillus aureum.</title>
        <authorList>
            <person name="Wang G."/>
        </authorList>
    </citation>
    <scope>NUCLEOTIDE SEQUENCE</scope>
    <source>
        <strain evidence="5">BMA12</strain>
    </source>
</reference>
<dbReference type="RefSeq" id="WP_346757506.1">
    <property type="nucleotide sequence ID" value="NZ_JAUJEB010000001.1"/>
</dbReference>
<dbReference type="HAMAP" id="MF_00057">
    <property type="entry name" value="KdsB"/>
    <property type="match status" value="1"/>
</dbReference>
<keyword evidence="6" id="KW-1185">Reference proteome</keyword>
<dbReference type="GO" id="GO:0008690">
    <property type="term" value="F:3-deoxy-manno-octulosonate cytidylyltransferase activity"/>
    <property type="evidence" value="ECO:0007669"/>
    <property type="project" value="UniProtKB-EC"/>
</dbReference>
<evidence type="ECO:0000256" key="3">
    <source>
        <dbReference type="ARBA" id="ARBA00022985"/>
    </source>
</evidence>
<dbReference type="NCBIfam" id="NF003950">
    <property type="entry name" value="PRK05450.1-3"/>
    <property type="match status" value="1"/>
</dbReference>
<dbReference type="PANTHER" id="PTHR42866:SF2">
    <property type="entry name" value="3-DEOXY-MANNO-OCTULOSONATE CYTIDYLYLTRANSFERASE, MITOCHONDRIAL"/>
    <property type="match status" value="1"/>
</dbReference>
<dbReference type="CDD" id="cd02517">
    <property type="entry name" value="CMP-KDO-Synthetase"/>
    <property type="match status" value="1"/>
</dbReference>
<dbReference type="EC" id="2.7.7.38" evidence="4"/>
<keyword evidence="2 4" id="KW-0548">Nucleotidyltransferase</keyword>
<keyword evidence="3 4" id="KW-0448">Lipopolysaccharide biosynthesis</keyword>
<keyword evidence="4" id="KW-0963">Cytoplasm</keyword>
<sequence length="246" mass="27870">MKILGIIPARYASTRFPAKALADLGGKSVIQRVYEQASKNQAIQTLIVATDHEKIYDHVLGFGGNVTLTSPNHRSGTDRCIEVVQKLEDRFDYVINIQGDEPFISPELINALIHLFDGETQIATLIKPISDESDLFDPNIVKVVKNILNEAIYFSRATIPFLRGIEKEEWFDKHTFYKHLGIYGYRTDVLIDIADLSVSSLEKSESLEQLRWLENGFKIKIAETNQGILGIDTPEDLEKAKEFMKK</sequence>
<protein>
    <recommendedName>
        <fullName evidence="4">3-deoxy-manno-octulosonate cytidylyltransferase</fullName>
        <ecNumber evidence="4">2.7.7.38</ecNumber>
    </recommendedName>
    <alternativeName>
        <fullName evidence="4">CMP-2-keto-3-deoxyoctulosonic acid synthase</fullName>
        <shortName evidence="4">CKS</shortName>
        <shortName evidence="4">CMP-KDO synthase</shortName>
    </alternativeName>
</protein>
<proteinExistence type="inferred from homology"/>
<comment type="function">
    <text evidence="4">Activates KDO (a required 8-carbon sugar) for incorporation into bacterial lipopolysaccharide in Gram-negative bacteria.</text>
</comment>
<dbReference type="EMBL" id="JAUJEB010000001">
    <property type="protein sequence ID" value="MDN5212184.1"/>
    <property type="molecule type" value="Genomic_DNA"/>
</dbReference>
<evidence type="ECO:0000256" key="1">
    <source>
        <dbReference type="ARBA" id="ARBA00022679"/>
    </source>
</evidence>
<dbReference type="InterPro" id="IPR003329">
    <property type="entry name" value="Cytidylyl_trans"/>
</dbReference>
<evidence type="ECO:0000313" key="6">
    <source>
        <dbReference type="Proteomes" id="UP001172083"/>
    </source>
</evidence>
<organism evidence="5 6">
    <name type="scientific">Agaribacillus aureus</name>
    <dbReference type="NCBI Taxonomy" id="3051825"/>
    <lineage>
        <taxon>Bacteria</taxon>
        <taxon>Pseudomonadati</taxon>
        <taxon>Bacteroidota</taxon>
        <taxon>Cytophagia</taxon>
        <taxon>Cytophagales</taxon>
        <taxon>Splendidivirgaceae</taxon>
        <taxon>Agaribacillus</taxon>
    </lineage>
</organism>
<comment type="catalytic activity">
    <reaction evidence="4">
        <text>3-deoxy-alpha-D-manno-oct-2-ulosonate + CTP = CMP-3-deoxy-beta-D-manno-octulosonate + diphosphate</text>
        <dbReference type="Rhea" id="RHEA:23448"/>
        <dbReference type="ChEBI" id="CHEBI:33019"/>
        <dbReference type="ChEBI" id="CHEBI:37563"/>
        <dbReference type="ChEBI" id="CHEBI:85986"/>
        <dbReference type="ChEBI" id="CHEBI:85987"/>
        <dbReference type="EC" id="2.7.7.38"/>
    </reaction>
</comment>
<comment type="similarity">
    <text evidence="4">Belongs to the KdsB family.</text>
</comment>
<dbReference type="InterPro" id="IPR004528">
    <property type="entry name" value="KdsB"/>
</dbReference>
<keyword evidence="1 4" id="KW-0808">Transferase</keyword>
<dbReference type="SUPFAM" id="SSF53448">
    <property type="entry name" value="Nucleotide-diphospho-sugar transferases"/>
    <property type="match status" value="1"/>
</dbReference>
<comment type="caution">
    <text evidence="5">The sequence shown here is derived from an EMBL/GenBank/DDBJ whole genome shotgun (WGS) entry which is preliminary data.</text>
</comment>
<evidence type="ECO:0000256" key="2">
    <source>
        <dbReference type="ARBA" id="ARBA00022695"/>
    </source>
</evidence>
<dbReference type="Pfam" id="PF02348">
    <property type="entry name" value="CTP_transf_3"/>
    <property type="match status" value="1"/>
</dbReference>